<organism evidence="2">
    <name type="scientific">uncultured Acidimicrobiales bacterium</name>
    <dbReference type="NCBI Taxonomy" id="310071"/>
    <lineage>
        <taxon>Bacteria</taxon>
        <taxon>Bacillati</taxon>
        <taxon>Actinomycetota</taxon>
        <taxon>Acidimicrobiia</taxon>
        <taxon>Acidimicrobiales</taxon>
        <taxon>environmental samples</taxon>
    </lineage>
</organism>
<protein>
    <submittedName>
        <fullName evidence="2">Uncharacterized protein</fullName>
    </submittedName>
</protein>
<evidence type="ECO:0000256" key="1">
    <source>
        <dbReference type="SAM" id="MobiDB-lite"/>
    </source>
</evidence>
<dbReference type="EMBL" id="CADCTF010000068">
    <property type="protein sequence ID" value="CAA9235072.1"/>
    <property type="molecule type" value="Genomic_DNA"/>
</dbReference>
<gene>
    <name evidence="2" type="ORF">AVDCRST_MAG50-1387</name>
</gene>
<dbReference type="AlphaFoldDB" id="A0A6J4HW47"/>
<reference evidence="2" key="1">
    <citation type="submission" date="2020-02" db="EMBL/GenBank/DDBJ databases">
        <authorList>
            <person name="Meier V. D."/>
        </authorList>
    </citation>
    <scope>NUCLEOTIDE SEQUENCE</scope>
    <source>
        <strain evidence="2">AVDCRST_MAG50</strain>
    </source>
</reference>
<sequence length="82" mass="9098">MLVKLIIGAPMVYLSLRIGFWMLKGLANPLPGPPPAGEMRRVNVRFRCSICGVEIRMTAAPNEDPEPPRHCLEDMDLVAPVE</sequence>
<name>A0A6J4HW47_9ACTN</name>
<evidence type="ECO:0000313" key="2">
    <source>
        <dbReference type="EMBL" id="CAA9235072.1"/>
    </source>
</evidence>
<feature type="region of interest" description="Disordered" evidence="1">
    <location>
        <begin position="61"/>
        <end position="82"/>
    </location>
</feature>
<accession>A0A6J4HW47</accession>
<proteinExistence type="predicted"/>